<organism evidence="1 2">
    <name type="scientific">Phascolomyces articulosus</name>
    <dbReference type="NCBI Taxonomy" id="60185"/>
    <lineage>
        <taxon>Eukaryota</taxon>
        <taxon>Fungi</taxon>
        <taxon>Fungi incertae sedis</taxon>
        <taxon>Mucoromycota</taxon>
        <taxon>Mucoromycotina</taxon>
        <taxon>Mucoromycetes</taxon>
        <taxon>Mucorales</taxon>
        <taxon>Lichtheimiaceae</taxon>
        <taxon>Phascolomyces</taxon>
    </lineage>
</organism>
<evidence type="ECO:0000313" key="2">
    <source>
        <dbReference type="Proteomes" id="UP001209540"/>
    </source>
</evidence>
<protein>
    <recommendedName>
        <fullName evidence="3">F-box domain-containing protein</fullName>
    </recommendedName>
</protein>
<accession>A0AAD5JPI8</accession>
<dbReference type="EMBL" id="JAIXMP010000042">
    <property type="protein sequence ID" value="KAI9247515.1"/>
    <property type="molecule type" value="Genomic_DNA"/>
</dbReference>
<gene>
    <name evidence="1" type="ORF">BDA99DRAFT_526088</name>
</gene>
<dbReference type="InterPro" id="IPR032675">
    <property type="entry name" value="LRR_dom_sf"/>
</dbReference>
<evidence type="ECO:0000313" key="1">
    <source>
        <dbReference type="EMBL" id="KAI9247515.1"/>
    </source>
</evidence>
<name>A0AAD5JPI8_9FUNG</name>
<reference evidence="1" key="2">
    <citation type="submission" date="2023-02" db="EMBL/GenBank/DDBJ databases">
        <authorList>
            <consortium name="DOE Joint Genome Institute"/>
            <person name="Mondo S.J."/>
            <person name="Chang Y."/>
            <person name="Wang Y."/>
            <person name="Ahrendt S."/>
            <person name="Andreopoulos W."/>
            <person name="Barry K."/>
            <person name="Beard J."/>
            <person name="Benny G.L."/>
            <person name="Blankenship S."/>
            <person name="Bonito G."/>
            <person name="Cuomo C."/>
            <person name="Desiro A."/>
            <person name="Gervers K.A."/>
            <person name="Hundley H."/>
            <person name="Kuo A."/>
            <person name="LaButti K."/>
            <person name="Lang B.F."/>
            <person name="Lipzen A."/>
            <person name="O'Donnell K."/>
            <person name="Pangilinan J."/>
            <person name="Reynolds N."/>
            <person name="Sandor L."/>
            <person name="Smith M.W."/>
            <person name="Tsang A."/>
            <person name="Grigoriev I.V."/>
            <person name="Stajich J.E."/>
            <person name="Spatafora J.W."/>
        </authorList>
    </citation>
    <scope>NUCLEOTIDE SEQUENCE</scope>
    <source>
        <strain evidence="1">RSA 2281</strain>
    </source>
</reference>
<dbReference type="SUPFAM" id="SSF52047">
    <property type="entry name" value="RNI-like"/>
    <property type="match status" value="1"/>
</dbReference>
<dbReference type="Gene3D" id="1.20.1280.50">
    <property type="match status" value="1"/>
</dbReference>
<dbReference type="Proteomes" id="UP001209540">
    <property type="component" value="Unassembled WGS sequence"/>
</dbReference>
<dbReference type="SUPFAM" id="SSF81383">
    <property type="entry name" value="F-box domain"/>
    <property type="match status" value="1"/>
</dbReference>
<keyword evidence="2" id="KW-1185">Reference proteome</keyword>
<comment type="caution">
    <text evidence="1">The sequence shown here is derived from an EMBL/GenBank/DDBJ whole genome shotgun (WGS) entry which is preliminary data.</text>
</comment>
<dbReference type="AlphaFoldDB" id="A0AAD5JPI8"/>
<sequence>MLVNKTIDFIPILPLEVSSSIFDKLILQTKTDCLYLSKQWHQSLVSHPATWSTLYIDDNDDNEIVIQRITNILPSIAQHVRHLTLSTKHPYISQKFIVAMQKGYFINMKSMRVDGKSIRNLESSDYVVSPEILLKMGHTLTFLDLDLQHADFNIKDLLCGLPHLITLKFKANSGAPTMDNNNTTELSSSYNLSTMNHPLKDLALEVRSLQGTSTNAEVLIRQCHQLQRLVLNNCWDDYPSEFLEKFCPDLKILAYNYDDVDVDKLDNNNEKHNKKHRGLRKIYVSQSASFFQPNFRYILQLIHTNKATLEVIDIGDTLTLEDPPFDQFGQQPRHHPANINTEDIQEDTGYLELMNLKSLAIRYDKGHPIAALLFQSIPFYPALTTLKVPKGQNTHRIVDQLITSFEQPLQKLNFDITLEDEREDIADMCLQRLFKHYAALASSPAPQPSPLPITSTLEAIHLKDSCGILTDNTLYTLSNIPTIRDFGLDSGSPNITVQGLYTFFKRRAKTLTHVSLTRLLYIRDADLIAFADLLTHVTHMKMEHLFCVFDHGIFSLIQKAVCLKTLIINDCPVASSQDAVISFAKSKRIENIKICVKHCPNYLVDQYFSQ</sequence>
<dbReference type="Gene3D" id="3.80.10.10">
    <property type="entry name" value="Ribonuclease Inhibitor"/>
    <property type="match status" value="1"/>
</dbReference>
<evidence type="ECO:0008006" key="3">
    <source>
        <dbReference type="Google" id="ProtNLM"/>
    </source>
</evidence>
<dbReference type="InterPro" id="IPR036047">
    <property type="entry name" value="F-box-like_dom_sf"/>
</dbReference>
<proteinExistence type="predicted"/>
<reference evidence="1" key="1">
    <citation type="journal article" date="2022" name="IScience">
        <title>Evolution of zygomycete secretomes and the origins of terrestrial fungal ecologies.</title>
        <authorList>
            <person name="Chang Y."/>
            <person name="Wang Y."/>
            <person name="Mondo S."/>
            <person name="Ahrendt S."/>
            <person name="Andreopoulos W."/>
            <person name="Barry K."/>
            <person name="Beard J."/>
            <person name="Benny G.L."/>
            <person name="Blankenship S."/>
            <person name="Bonito G."/>
            <person name="Cuomo C."/>
            <person name="Desiro A."/>
            <person name="Gervers K.A."/>
            <person name="Hundley H."/>
            <person name="Kuo A."/>
            <person name="LaButti K."/>
            <person name="Lang B.F."/>
            <person name="Lipzen A."/>
            <person name="O'Donnell K."/>
            <person name="Pangilinan J."/>
            <person name="Reynolds N."/>
            <person name="Sandor L."/>
            <person name="Smith M.E."/>
            <person name="Tsang A."/>
            <person name="Grigoriev I.V."/>
            <person name="Stajich J.E."/>
            <person name="Spatafora J.W."/>
        </authorList>
    </citation>
    <scope>NUCLEOTIDE SEQUENCE</scope>
    <source>
        <strain evidence="1">RSA 2281</strain>
    </source>
</reference>